<dbReference type="SUPFAM" id="SSF56935">
    <property type="entry name" value="Porins"/>
    <property type="match status" value="1"/>
</dbReference>
<comment type="caution">
    <text evidence="14">The sequence shown here is derived from an EMBL/GenBank/DDBJ whole genome shotgun (WGS) entry which is preliminary data.</text>
</comment>
<dbReference type="Pfam" id="PF07715">
    <property type="entry name" value="Plug"/>
    <property type="match status" value="1"/>
</dbReference>
<evidence type="ECO:0000256" key="11">
    <source>
        <dbReference type="RuleBase" id="RU003357"/>
    </source>
</evidence>
<keyword evidence="9 10" id="KW-0998">Cell outer membrane</keyword>
<comment type="similarity">
    <text evidence="10 11">Belongs to the TonB-dependent receptor family.</text>
</comment>
<dbReference type="SUPFAM" id="SSF49464">
    <property type="entry name" value="Carboxypeptidase regulatory domain-like"/>
    <property type="match status" value="1"/>
</dbReference>
<reference evidence="14" key="1">
    <citation type="submission" date="2020-06" db="EMBL/GenBank/DDBJ databases">
        <title>Legume-microbial interactions unlock mineral nutrients during tropical forest succession.</title>
        <authorList>
            <person name="Epihov D.Z."/>
        </authorList>
    </citation>
    <scope>NUCLEOTIDE SEQUENCE [LARGE SCALE GENOMIC DNA]</scope>
    <source>
        <strain evidence="14">Pan2503</strain>
    </source>
</reference>
<dbReference type="PANTHER" id="PTHR30069:SF29">
    <property type="entry name" value="HEMOGLOBIN AND HEMOGLOBIN-HAPTOGLOBIN-BINDING PROTEIN 1-RELATED"/>
    <property type="match status" value="1"/>
</dbReference>
<dbReference type="Gene3D" id="2.170.130.10">
    <property type="entry name" value="TonB-dependent receptor, plug domain"/>
    <property type="match status" value="1"/>
</dbReference>
<evidence type="ECO:0000256" key="4">
    <source>
        <dbReference type="ARBA" id="ARBA00022692"/>
    </source>
</evidence>
<dbReference type="Pfam" id="PF13620">
    <property type="entry name" value="CarboxypepD_reg"/>
    <property type="match status" value="1"/>
</dbReference>
<accession>A0A7V8SWP6</accession>
<evidence type="ECO:0000256" key="7">
    <source>
        <dbReference type="ARBA" id="ARBA00023136"/>
    </source>
</evidence>
<evidence type="ECO:0000259" key="13">
    <source>
        <dbReference type="Pfam" id="PF07715"/>
    </source>
</evidence>
<dbReference type="Proteomes" id="UP000567293">
    <property type="component" value="Unassembled WGS sequence"/>
</dbReference>
<evidence type="ECO:0000256" key="3">
    <source>
        <dbReference type="ARBA" id="ARBA00022452"/>
    </source>
</evidence>
<keyword evidence="7 10" id="KW-0472">Membrane</keyword>
<keyword evidence="8 14" id="KW-0675">Receptor</keyword>
<keyword evidence="4 10" id="KW-0812">Transmembrane</keyword>
<evidence type="ECO:0000256" key="9">
    <source>
        <dbReference type="ARBA" id="ARBA00023237"/>
    </source>
</evidence>
<dbReference type="InterPro" id="IPR012910">
    <property type="entry name" value="Plug_dom"/>
</dbReference>
<keyword evidence="2 10" id="KW-0813">Transport</keyword>
<dbReference type="AlphaFoldDB" id="A0A7V8SWP6"/>
<feature type="domain" description="TonB-dependent receptor plug" evidence="13">
    <location>
        <begin position="121"/>
        <end position="218"/>
    </location>
</feature>
<name>A0A7V8SWP6_9BACT</name>
<dbReference type="InterPro" id="IPR008969">
    <property type="entry name" value="CarboxyPept-like_regulatory"/>
</dbReference>
<dbReference type="Gene3D" id="2.60.40.1120">
    <property type="entry name" value="Carboxypeptidase-like, regulatory domain"/>
    <property type="match status" value="1"/>
</dbReference>
<evidence type="ECO:0000256" key="5">
    <source>
        <dbReference type="ARBA" id="ARBA00022729"/>
    </source>
</evidence>
<keyword evidence="6 11" id="KW-0798">TonB box</keyword>
<evidence type="ECO:0000256" key="2">
    <source>
        <dbReference type="ARBA" id="ARBA00022448"/>
    </source>
</evidence>
<evidence type="ECO:0000313" key="15">
    <source>
        <dbReference type="Proteomes" id="UP000567293"/>
    </source>
</evidence>
<keyword evidence="5" id="KW-0732">Signal</keyword>
<evidence type="ECO:0000256" key="1">
    <source>
        <dbReference type="ARBA" id="ARBA00004571"/>
    </source>
</evidence>
<proteinExistence type="inferred from homology"/>
<evidence type="ECO:0000256" key="8">
    <source>
        <dbReference type="ARBA" id="ARBA00023170"/>
    </source>
</evidence>
<dbReference type="Pfam" id="PF00593">
    <property type="entry name" value="TonB_dep_Rec_b-barrel"/>
    <property type="match status" value="1"/>
</dbReference>
<dbReference type="GO" id="GO:0015344">
    <property type="term" value="F:siderophore uptake transmembrane transporter activity"/>
    <property type="evidence" value="ECO:0007669"/>
    <property type="project" value="TreeGrafter"/>
</dbReference>
<dbReference type="InterPro" id="IPR000531">
    <property type="entry name" value="Beta-barrel_TonB"/>
</dbReference>
<evidence type="ECO:0000256" key="10">
    <source>
        <dbReference type="PROSITE-ProRule" id="PRU01360"/>
    </source>
</evidence>
<dbReference type="GO" id="GO:0009279">
    <property type="term" value="C:cell outer membrane"/>
    <property type="evidence" value="ECO:0007669"/>
    <property type="project" value="UniProtKB-SubCell"/>
</dbReference>
<dbReference type="InterPro" id="IPR036942">
    <property type="entry name" value="Beta-barrel_TonB_sf"/>
</dbReference>
<evidence type="ECO:0000313" key="14">
    <source>
        <dbReference type="EMBL" id="MBA0085500.1"/>
    </source>
</evidence>
<keyword evidence="15" id="KW-1185">Reference proteome</keyword>
<comment type="subcellular location">
    <subcellularLocation>
        <location evidence="1 10">Cell outer membrane</location>
        <topology evidence="1 10">Multi-pass membrane protein</topology>
    </subcellularLocation>
</comment>
<dbReference type="InterPro" id="IPR037066">
    <property type="entry name" value="Plug_dom_sf"/>
</dbReference>
<keyword evidence="3 10" id="KW-1134">Transmembrane beta strand</keyword>
<dbReference type="EMBL" id="JACDQQ010001060">
    <property type="protein sequence ID" value="MBA0085500.1"/>
    <property type="molecule type" value="Genomic_DNA"/>
</dbReference>
<feature type="domain" description="TonB-dependent receptor-like beta-barrel" evidence="12">
    <location>
        <begin position="309"/>
        <end position="519"/>
    </location>
</feature>
<gene>
    <name evidence="14" type="ORF">HRJ53_10935</name>
</gene>
<organism evidence="14 15">
    <name type="scientific">Candidatus Acidiferrum panamense</name>
    <dbReference type="NCBI Taxonomy" id="2741543"/>
    <lineage>
        <taxon>Bacteria</taxon>
        <taxon>Pseudomonadati</taxon>
        <taxon>Acidobacteriota</taxon>
        <taxon>Terriglobia</taxon>
        <taxon>Candidatus Acidiferrales</taxon>
        <taxon>Candidatus Acidiferrum</taxon>
    </lineage>
</organism>
<dbReference type="GO" id="GO:0044718">
    <property type="term" value="P:siderophore transmembrane transport"/>
    <property type="evidence" value="ECO:0007669"/>
    <property type="project" value="TreeGrafter"/>
</dbReference>
<dbReference type="PROSITE" id="PS52016">
    <property type="entry name" value="TONB_DEPENDENT_REC_3"/>
    <property type="match status" value="1"/>
</dbReference>
<sequence length="556" mass="60900">MRRIRVLPVFLLATAGVAATIFGNVRGIVHDPQHRPVPGITVILKARNSEFTQSAQTNSGGEFHFEAVPLGEYTVSVSDATFVTELQTITVLSATTPILHLELRLPSEKQTITVSAEAGQSETVTPATLVERLQIQETPGASRSNSLAMITDFVPGSYLTHDQLHIRGGHQVSWLIDGVPIPNTNIASNLGPQIDPKDIDALEVQRGSYSADYGDRTYGIFNVAPRTGFERSNEAELTLSAGNFYQTDGQLNFGGHTNRFAYYASLNGNRTNLGLEPPTAQVIHDAANGFGGFTSLIFNATPEDQLRFVAQSRRDFYQVPFDPADPNNTPGQFLRDANRESDSFAAFSWVRTLNPSLLLTVSPFFHRNSANYESSAQDFPSSAMQDHASNYEGGQATLSWIAKRNNLRVGLYGFAQQDHQTFGLDCHDPSQSQCQGSTLSEIDNPSGAQVAVYAEDQLKATSWLTLNAGVRQTHFSGGVEENATSPRFGASLRIPKLKWVFRGFYGHFYQAPPLLTVSGPLLQLATSQNLGFVPLHGERDEEHQFGVTIPVHDWTL</sequence>
<dbReference type="PANTHER" id="PTHR30069">
    <property type="entry name" value="TONB-DEPENDENT OUTER MEMBRANE RECEPTOR"/>
    <property type="match status" value="1"/>
</dbReference>
<evidence type="ECO:0000259" key="12">
    <source>
        <dbReference type="Pfam" id="PF00593"/>
    </source>
</evidence>
<feature type="non-terminal residue" evidence="14">
    <location>
        <position position="556"/>
    </location>
</feature>
<dbReference type="InterPro" id="IPR039426">
    <property type="entry name" value="TonB-dep_rcpt-like"/>
</dbReference>
<protein>
    <submittedName>
        <fullName evidence="14">TonB-dependent receptor</fullName>
    </submittedName>
</protein>
<dbReference type="Gene3D" id="2.40.170.20">
    <property type="entry name" value="TonB-dependent receptor, beta-barrel domain"/>
    <property type="match status" value="1"/>
</dbReference>
<evidence type="ECO:0000256" key="6">
    <source>
        <dbReference type="ARBA" id="ARBA00023077"/>
    </source>
</evidence>